<comment type="caution">
    <text evidence="2">The sequence shown here is derived from an EMBL/GenBank/DDBJ whole genome shotgun (WGS) entry which is preliminary data.</text>
</comment>
<feature type="compositionally biased region" description="Basic and acidic residues" evidence="1">
    <location>
        <begin position="20"/>
        <end position="31"/>
    </location>
</feature>
<feature type="compositionally biased region" description="Polar residues" evidence="1">
    <location>
        <begin position="1"/>
        <end position="11"/>
    </location>
</feature>
<evidence type="ECO:0000313" key="3">
    <source>
        <dbReference type="Proteomes" id="UP000607653"/>
    </source>
</evidence>
<feature type="compositionally biased region" description="Basic residues" evidence="1">
    <location>
        <begin position="44"/>
        <end position="53"/>
    </location>
</feature>
<proteinExistence type="predicted"/>
<evidence type="ECO:0000313" key="2">
    <source>
        <dbReference type="EMBL" id="DAD46653.1"/>
    </source>
</evidence>
<dbReference type="Proteomes" id="UP000607653">
    <property type="component" value="Unassembled WGS sequence"/>
</dbReference>
<gene>
    <name evidence="2" type="ORF">HUJ06_016590</name>
</gene>
<sequence length="53" mass="5953">MGFTKRSQQSLIGRMPTSIKENERERDRERGVSCGGGGQNANKLCKKLFAKPR</sequence>
<accession>A0A822ZPB7</accession>
<organism evidence="2 3">
    <name type="scientific">Nelumbo nucifera</name>
    <name type="common">Sacred lotus</name>
    <dbReference type="NCBI Taxonomy" id="4432"/>
    <lineage>
        <taxon>Eukaryota</taxon>
        <taxon>Viridiplantae</taxon>
        <taxon>Streptophyta</taxon>
        <taxon>Embryophyta</taxon>
        <taxon>Tracheophyta</taxon>
        <taxon>Spermatophyta</taxon>
        <taxon>Magnoliopsida</taxon>
        <taxon>Proteales</taxon>
        <taxon>Nelumbonaceae</taxon>
        <taxon>Nelumbo</taxon>
    </lineage>
</organism>
<feature type="region of interest" description="Disordered" evidence="1">
    <location>
        <begin position="1"/>
        <end position="53"/>
    </location>
</feature>
<evidence type="ECO:0000256" key="1">
    <source>
        <dbReference type="SAM" id="MobiDB-lite"/>
    </source>
</evidence>
<reference evidence="2 3" key="1">
    <citation type="journal article" date="2020" name="Mol. Biol. Evol.">
        <title>Distinct Expression and Methylation Patterns for Genes with Different Fates following a Single Whole-Genome Duplication in Flowering Plants.</title>
        <authorList>
            <person name="Shi T."/>
            <person name="Rahmani R.S."/>
            <person name="Gugger P.F."/>
            <person name="Wang M."/>
            <person name="Li H."/>
            <person name="Zhang Y."/>
            <person name="Li Z."/>
            <person name="Wang Q."/>
            <person name="Van de Peer Y."/>
            <person name="Marchal K."/>
            <person name="Chen J."/>
        </authorList>
    </citation>
    <scope>NUCLEOTIDE SEQUENCE [LARGE SCALE GENOMIC DNA]</scope>
    <source>
        <tissue evidence="2">Leaf</tissue>
    </source>
</reference>
<name>A0A822ZPB7_NELNU</name>
<dbReference type="AlphaFoldDB" id="A0A822ZPB7"/>
<dbReference type="EMBL" id="DUZY01000008">
    <property type="protein sequence ID" value="DAD46653.1"/>
    <property type="molecule type" value="Genomic_DNA"/>
</dbReference>
<keyword evidence="3" id="KW-1185">Reference proteome</keyword>
<protein>
    <submittedName>
        <fullName evidence="2">Uncharacterized protein</fullName>
    </submittedName>
</protein>